<sequence>MREMMDLKTLVTLTLEKKSVIAPRAIYVCDFVPHSPQRLSLLSFVRAESPFLSDRLRSLAED</sequence>
<evidence type="ECO:0000313" key="2">
    <source>
        <dbReference type="Proteomes" id="UP001291623"/>
    </source>
</evidence>
<gene>
    <name evidence="1" type="ORF">RND71_025044</name>
</gene>
<evidence type="ECO:0000313" key="1">
    <source>
        <dbReference type="EMBL" id="KAK4356073.1"/>
    </source>
</evidence>
<reference evidence="1" key="1">
    <citation type="submission" date="2023-12" db="EMBL/GenBank/DDBJ databases">
        <title>Genome assembly of Anisodus tanguticus.</title>
        <authorList>
            <person name="Wang Y.-J."/>
        </authorList>
    </citation>
    <scope>NUCLEOTIDE SEQUENCE</scope>
    <source>
        <strain evidence="1">KB-2021</strain>
        <tissue evidence="1">Leaf</tissue>
    </source>
</reference>
<protein>
    <submittedName>
        <fullName evidence="1">Uncharacterized protein</fullName>
    </submittedName>
</protein>
<name>A0AAE1RSB2_9SOLA</name>
<keyword evidence="2" id="KW-1185">Reference proteome</keyword>
<accession>A0AAE1RSB2</accession>
<organism evidence="1 2">
    <name type="scientific">Anisodus tanguticus</name>
    <dbReference type="NCBI Taxonomy" id="243964"/>
    <lineage>
        <taxon>Eukaryota</taxon>
        <taxon>Viridiplantae</taxon>
        <taxon>Streptophyta</taxon>
        <taxon>Embryophyta</taxon>
        <taxon>Tracheophyta</taxon>
        <taxon>Spermatophyta</taxon>
        <taxon>Magnoliopsida</taxon>
        <taxon>eudicotyledons</taxon>
        <taxon>Gunneridae</taxon>
        <taxon>Pentapetalae</taxon>
        <taxon>asterids</taxon>
        <taxon>lamiids</taxon>
        <taxon>Solanales</taxon>
        <taxon>Solanaceae</taxon>
        <taxon>Solanoideae</taxon>
        <taxon>Hyoscyameae</taxon>
        <taxon>Anisodus</taxon>
    </lineage>
</organism>
<proteinExistence type="predicted"/>
<dbReference type="Proteomes" id="UP001291623">
    <property type="component" value="Unassembled WGS sequence"/>
</dbReference>
<comment type="caution">
    <text evidence="1">The sequence shown here is derived from an EMBL/GenBank/DDBJ whole genome shotgun (WGS) entry which is preliminary data.</text>
</comment>
<dbReference type="AlphaFoldDB" id="A0AAE1RSB2"/>
<dbReference type="EMBL" id="JAVYJV010000013">
    <property type="protein sequence ID" value="KAK4356073.1"/>
    <property type="molecule type" value="Genomic_DNA"/>
</dbReference>